<feature type="compositionally biased region" description="Basic and acidic residues" evidence="6">
    <location>
        <begin position="64"/>
        <end position="73"/>
    </location>
</feature>
<comment type="function">
    <text evidence="1">Forms a chaperone-bound H2A.Z-H2B complex that acts as a source for SWR1 complex-dependent H2A to H2A.Z histone replacement in chromatin.</text>
</comment>
<keyword evidence="9" id="KW-1185">Reference proteome</keyword>
<dbReference type="SMART" id="SM01082">
    <property type="entry name" value="CHZ"/>
    <property type="match status" value="1"/>
</dbReference>
<protein>
    <recommendedName>
        <fullName evidence="7">Histone chaperone domain-containing protein</fullName>
    </recommendedName>
</protein>
<sequence length="146" mass="15695">MAATTKRKTDEDVVSSSKKAKTLPSDPVIATGDEDEEEDGVDPDELEALDEDNILEGGRRTRGVRVDYSKVEGADDDDDDEEEEEEEEEDEEDAEDDGEEPEPDAAEQDAEADGVEDEQDAAAAEEGAGDEVAVKDGGEAGEEDEE</sequence>
<accession>A0A165HPF3</accession>
<evidence type="ECO:0000256" key="2">
    <source>
        <dbReference type="ARBA" id="ARBA00004123"/>
    </source>
</evidence>
<name>A0A165HPF3_9BASI</name>
<comment type="similarity">
    <text evidence="3">Belongs to the CHZ1 family.</text>
</comment>
<keyword evidence="4" id="KW-0143">Chaperone</keyword>
<dbReference type="InParanoid" id="A0A165HPF3"/>
<gene>
    <name evidence="8" type="ORF">CALCODRAFT_507440</name>
</gene>
<dbReference type="EMBL" id="KV423939">
    <property type="protein sequence ID" value="KZT59559.1"/>
    <property type="molecule type" value="Genomic_DNA"/>
</dbReference>
<evidence type="ECO:0000256" key="4">
    <source>
        <dbReference type="ARBA" id="ARBA00023186"/>
    </source>
</evidence>
<feature type="domain" description="Histone chaperone" evidence="7">
    <location>
        <begin position="42"/>
        <end position="77"/>
    </location>
</feature>
<comment type="subcellular location">
    <subcellularLocation>
        <location evidence="2">Nucleus</location>
    </subcellularLocation>
</comment>
<evidence type="ECO:0000313" key="9">
    <source>
        <dbReference type="Proteomes" id="UP000076842"/>
    </source>
</evidence>
<dbReference type="Proteomes" id="UP000076842">
    <property type="component" value="Unassembled WGS sequence"/>
</dbReference>
<dbReference type="InterPro" id="IPR019098">
    <property type="entry name" value="Histone_chaperone_domain_CHZ"/>
</dbReference>
<dbReference type="Pfam" id="PF09649">
    <property type="entry name" value="CHZ"/>
    <property type="match status" value="1"/>
</dbReference>
<organism evidence="8 9">
    <name type="scientific">Calocera cornea HHB12733</name>
    <dbReference type="NCBI Taxonomy" id="1353952"/>
    <lineage>
        <taxon>Eukaryota</taxon>
        <taxon>Fungi</taxon>
        <taxon>Dikarya</taxon>
        <taxon>Basidiomycota</taxon>
        <taxon>Agaricomycotina</taxon>
        <taxon>Dacrymycetes</taxon>
        <taxon>Dacrymycetales</taxon>
        <taxon>Dacrymycetaceae</taxon>
        <taxon>Calocera</taxon>
    </lineage>
</organism>
<feature type="compositionally biased region" description="Acidic residues" evidence="6">
    <location>
        <begin position="32"/>
        <end position="54"/>
    </location>
</feature>
<keyword evidence="5" id="KW-0539">Nucleus</keyword>
<evidence type="ECO:0000313" key="8">
    <source>
        <dbReference type="EMBL" id="KZT59559.1"/>
    </source>
</evidence>
<feature type="compositionally biased region" description="Acidic residues" evidence="6">
    <location>
        <begin position="74"/>
        <end position="120"/>
    </location>
</feature>
<proteinExistence type="inferred from homology"/>
<feature type="region of interest" description="Disordered" evidence="6">
    <location>
        <begin position="1"/>
        <end position="146"/>
    </location>
</feature>
<dbReference type="AlphaFoldDB" id="A0A165HPF3"/>
<dbReference type="GO" id="GO:0005634">
    <property type="term" value="C:nucleus"/>
    <property type="evidence" value="ECO:0007669"/>
    <property type="project" value="UniProtKB-SubCell"/>
</dbReference>
<evidence type="ECO:0000256" key="1">
    <source>
        <dbReference type="ARBA" id="ARBA00002212"/>
    </source>
</evidence>
<evidence type="ECO:0000259" key="7">
    <source>
        <dbReference type="SMART" id="SM01082"/>
    </source>
</evidence>
<evidence type="ECO:0000256" key="5">
    <source>
        <dbReference type="ARBA" id="ARBA00023242"/>
    </source>
</evidence>
<evidence type="ECO:0000256" key="3">
    <source>
        <dbReference type="ARBA" id="ARBA00008057"/>
    </source>
</evidence>
<reference evidence="8 9" key="1">
    <citation type="journal article" date="2016" name="Mol. Biol. Evol.">
        <title>Comparative Genomics of Early-Diverging Mushroom-Forming Fungi Provides Insights into the Origins of Lignocellulose Decay Capabilities.</title>
        <authorList>
            <person name="Nagy L.G."/>
            <person name="Riley R."/>
            <person name="Tritt A."/>
            <person name="Adam C."/>
            <person name="Daum C."/>
            <person name="Floudas D."/>
            <person name="Sun H."/>
            <person name="Yadav J.S."/>
            <person name="Pangilinan J."/>
            <person name="Larsson K.H."/>
            <person name="Matsuura K."/>
            <person name="Barry K."/>
            <person name="Labutti K."/>
            <person name="Kuo R."/>
            <person name="Ohm R.A."/>
            <person name="Bhattacharya S.S."/>
            <person name="Shirouzu T."/>
            <person name="Yoshinaga Y."/>
            <person name="Martin F.M."/>
            <person name="Grigoriev I.V."/>
            <person name="Hibbett D.S."/>
        </authorList>
    </citation>
    <scope>NUCLEOTIDE SEQUENCE [LARGE SCALE GENOMIC DNA]</scope>
    <source>
        <strain evidence="8 9">HHB12733</strain>
    </source>
</reference>
<evidence type="ECO:0000256" key="6">
    <source>
        <dbReference type="SAM" id="MobiDB-lite"/>
    </source>
</evidence>
<dbReference type="OrthoDB" id="3255030at2759"/>